<protein>
    <submittedName>
        <fullName evidence="2">Cytochrome P450</fullName>
    </submittedName>
</protein>
<organism evidence="2 3">
    <name type="scientific">Thermobifida alba</name>
    <name type="common">Thermomonospora alba</name>
    <dbReference type="NCBI Taxonomy" id="53522"/>
    <lineage>
        <taxon>Bacteria</taxon>
        <taxon>Bacillati</taxon>
        <taxon>Actinomycetota</taxon>
        <taxon>Actinomycetes</taxon>
        <taxon>Streptosporangiales</taxon>
        <taxon>Nocardiopsidaceae</taxon>
        <taxon>Thermobifida</taxon>
    </lineage>
</organism>
<keyword evidence="3" id="KW-1185">Reference proteome</keyword>
<evidence type="ECO:0000313" key="3">
    <source>
        <dbReference type="Proteomes" id="UP000832041"/>
    </source>
</evidence>
<evidence type="ECO:0000313" key="2">
    <source>
        <dbReference type="EMBL" id="UPT20808.1"/>
    </source>
</evidence>
<proteinExistence type="inferred from homology"/>
<sequence length="397" mass="41486">MIEDVESLHEQRAGQWLCRLRGDPYAALLCADGSVQAAGWAKARSFAGAAPRRSALGPLVVAGYDMSRAVLEALPAEALPPDRAAHTDGAWFDRVAAAAEAPIAAAQEHSDRLAATYIAGARLRADLVELTVRTAAAVIAEGFGLSTAQRDRLALVVPAAAAAVDALFCPQRLSDHRAASDALAAVRAVGQQTRSPAADLLVLLTAAGAPAAAGLVVHTVRTVFGTTGEVEGVADDSERTRRIVDEVRRLHPPVRLWEGTLPRALRTPGASIAAGERVAVVIAAANRDPSVYPEPDRFDPCGPGRTREAALPLGPYDRVLAPFAHTCAEAVVRGLARRAATRGARGASRDSRPPSVVYAARAAVTGRIARFPAVVLDGPPGRWPAGRAAHEHAEVAQ</sequence>
<dbReference type="InterPro" id="IPR001128">
    <property type="entry name" value="Cyt_P450"/>
</dbReference>
<gene>
    <name evidence="2" type="ORF">FOF52_07420</name>
</gene>
<comment type="similarity">
    <text evidence="1">Belongs to the cytochrome P450 family.</text>
</comment>
<dbReference type="PANTHER" id="PTHR46696">
    <property type="entry name" value="P450, PUTATIVE (EUROFUNG)-RELATED"/>
    <property type="match status" value="1"/>
</dbReference>
<dbReference type="Gene3D" id="1.10.630.10">
    <property type="entry name" value="Cytochrome P450"/>
    <property type="match status" value="1"/>
</dbReference>
<reference evidence="2 3" key="1">
    <citation type="submission" date="2020-04" db="EMBL/GenBank/DDBJ databases">
        <title>Thermobifida alba genome sequencing and assembly.</title>
        <authorList>
            <person name="Luzics S."/>
            <person name="Horvath B."/>
            <person name="Nagy I."/>
            <person name="Toth A."/>
            <person name="Nagy I."/>
            <person name="Kukolya J."/>
        </authorList>
    </citation>
    <scope>NUCLEOTIDE SEQUENCE [LARGE SCALE GENOMIC DNA]</scope>
    <source>
        <strain evidence="2 3">DSM 43795</strain>
    </source>
</reference>
<dbReference type="PANTHER" id="PTHR46696:SF1">
    <property type="entry name" value="CYTOCHROME P450 YJIB-RELATED"/>
    <property type="match status" value="1"/>
</dbReference>
<name>A0ABY4L3B3_THEAE</name>
<dbReference type="Pfam" id="PF00067">
    <property type="entry name" value="p450"/>
    <property type="match status" value="1"/>
</dbReference>
<dbReference type="InterPro" id="IPR002397">
    <property type="entry name" value="Cyt_P450_B"/>
</dbReference>
<dbReference type="Proteomes" id="UP000832041">
    <property type="component" value="Chromosome"/>
</dbReference>
<dbReference type="InterPro" id="IPR036396">
    <property type="entry name" value="Cyt_P450_sf"/>
</dbReference>
<dbReference type="SUPFAM" id="SSF48264">
    <property type="entry name" value="Cytochrome P450"/>
    <property type="match status" value="1"/>
</dbReference>
<dbReference type="EMBL" id="CP051627">
    <property type="protein sequence ID" value="UPT20808.1"/>
    <property type="molecule type" value="Genomic_DNA"/>
</dbReference>
<accession>A0ABY4L3B3</accession>
<dbReference type="RefSeq" id="WP_248593091.1">
    <property type="nucleotide sequence ID" value="NZ_BAABEB010000027.1"/>
</dbReference>
<evidence type="ECO:0000256" key="1">
    <source>
        <dbReference type="ARBA" id="ARBA00010617"/>
    </source>
</evidence>
<dbReference type="PRINTS" id="PR00359">
    <property type="entry name" value="BP450"/>
</dbReference>